<sequence>MLCEQVARLLAGTFDQVVQTCSRPLLIFLGLVVGSLDLGIPRLQSLELILRNGVVGSLSLFLCDGREGLQGQRNVGSGYHIGDRAHYFLEAVHHRLRYPIT</sequence>
<comment type="caution">
    <text evidence="1">The sequence shown here is derived from an EMBL/GenBank/DDBJ whole genome shotgun (WGS) entry which is preliminary data.</text>
</comment>
<accession>A0A645FJG3</accession>
<dbReference type="AlphaFoldDB" id="A0A645FJG3"/>
<gene>
    <name evidence="1" type="ORF">SDC9_159892</name>
</gene>
<protein>
    <submittedName>
        <fullName evidence="1">Uncharacterized protein</fullName>
    </submittedName>
</protein>
<organism evidence="1">
    <name type="scientific">bioreactor metagenome</name>
    <dbReference type="NCBI Taxonomy" id="1076179"/>
    <lineage>
        <taxon>unclassified sequences</taxon>
        <taxon>metagenomes</taxon>
        <taxon>ecological metagenomes</taxon>
    </lineage>
</organism>
<evidence type="ECO:0000313" key="1">
    <source>
        <dbReference type="EMBL" id="MPN12574.1"/>
    </source>
</evidence>
<proteinExistence type="predicted"/>
<dbReference type="EMBL" id="VSSQ01058945">
    <property type="protein sequence ID" value="MPN12574.1"/>
    <property type="molecule type" value="Genomic_DNA"/>
</dbReference>
<name>A0A645FJG3_9ZZZZ</name>
<reference evidence="1" key="1">
    <citation type="submission" date="2019-08" db="EMBL/GenBank/DDBJ databases">
        <authorList>
            <person name="Kucharzyk K."/>
            <person name="Murdoch R.W."/>
            <person name="Higgins S."/>
            <person name="Loffler F."/>
        </authorList>
    </citation>
    <scope>NUCLEOTIDE SEQUENCE</scope>
</reference>